<name>A0ABR0AEH6_9CRUS</name>
<feature type="compositionally biased region" description="Basic and acidic residues" evidence="1">
    <location>
        <begin position="9"/>
        <end position="46"/>
    </location>
</feature>
<reference evidence="2 3" key="1">
    <citation type="journal article" date="2023" name="Nucleic Acids Res.">
        <title>The hologenome of Daphnia magna reveals possible DNA methylation and microbiome-mediated evolution of the host genome.</title>
        <authorList>
            <person name="Chaturvedi A."/>
            <person name="Li X."/>
            <person name="Dhandapani V."/>
            <person name="Marshall H."/>
            <person name="Kissane S."/>
            <person name="Cuenca-Cambronero M."/>
            <person name="Asole G."/>
            <person name="Calvet F."/>
            <person name="Ruiz-Romero M."/>
            <person name="Marangio P."/>
            <person name="Guigo R."/>
            <person name="Rago D."/>
            <person name="Mirbahai L."/>
            <person name="Eastwood N."/>
            <person name="Colbourne J.K."/>
            <person name="Zhou J."/>
            <person name="Mallon E."/>
            <person name="Orsini L."/>
        </authorList>
    </citation>
    <scope>NUCLEOTIDE SEQUENCE [LARGE SCALE GENOMIC DNA]</scope>
    <source>
        <strain evidence="2">LRV0_1</strain>
    </source>
</reference>
<feature type="region of interest" description="Disordered" evidence="1">
    <location>
        <begin position="1"/>
        <end position="46"/>
    </location>
</feature>
<protein>
    <submittedName>
        <fullName evidence="2">Uncharacterized protein</fullName>
    </submittedName>
</protein>
<keyword evidence="3" id="KW-1185">Reference proteome</keyword>
<proteinExistence type="predicted"/>
<gene>
    <name evidence="2" type="ORF">OUZ56_008931</name>
</gene>
<evidence type="ECO:0000313" key="2">
    <source>
        <dbReference type="EMBL" id="KAK4023526.1"/>
    </source>
</evidence>
<dbReference type="Proteomes" id="UP001234178">
    <property type="component" value="Unassembled WGS sequence"/>
</dbReference>
<sequence length="84" mass="9833">MKRRRKKRPDSLCRLENVRKKNGRNSEKRGKPVLDAPKQERKRDQQVKPFAEFFDIPTSVTLEKEVCCYCKSTTEHASNPGQDL</sequence>
<accession>A0ABR0AEH6</accession>
<evidence type="ECO:0000256" key="1">
    <source>
        <dbReference type="SAM" id="MobiDB-lite"/>
    </source>
</evidence>
<organism evidence="2 3">
    <name type="scientific">Daphnia magna</name>
    <dbReference type="NCBI Taxonomy" id="35525"/>
    <lineage>
        <taxon>Eukaryota</taxon>
        <taxon>Metazoa</taxon>
        <taxon>Ecdysozoa</taxon>
        <taxon>Arthropoda</taxon>
        <taxon>Crustacea</taxon>
        <taxon>Branchiopoda</taxon>
        <taxon>Diplostraca</taxon>
        <taxon>Cladocera</taxon>
        <taxon>Anomopoda</taxon>
        <taxon>Daphniidae</taxon>
        <taxon>Daphnia</taxon>
    </lineage>
</organism>
<evidence type="ECO:0000313" key="3">
    <source>
        <dbReference type="Proteomes" id="UP001234178"/>
    </source>
</evidence>
<comment type="caution">
    <text evidence="2">The sequence shown here is derived from an EMBL/GenBank/DDBJ whole genome shotgun (WGS) entry which is preliminary data.</text>
</comment>
<dbReference type="EMBL" id="JAOYFB010000037">
    <property type="protein sequence ID" value="KAK4023526.1"/>
    <property type="molecule type" value="Genomic_DNA"/>
</dbReference>